<dbReference type="AlphaFoldDB" id="A0AAD7PGT2"/>
<dbReference type="Proteomes" id="UP001163823">
    <property type="component" value="Chromosome 10"/>
</dbReference>
<organism evidence="3 4">
    <name type="scientific">Quillaja saponaria</name>
    <name type="common">Soap bark tree</name>
    <dbReference type="NCBI Taxonomy" id="32244"/>
    <lineage>
        <taxon>Eukaryota</taxon>
        <taxon>Viridiplantae</taxon>
        <taxon>Streptophyta</taxon>
        <taxon>Embryophyta</taxon>
        <taxon>Tracheophyta</taxon>
        <taxon>Spermatophyta</taxon>
        <taxon>Magnoliopsida</taxon>
        <taxon>eudicotyledons</taxon>
        <taxon>Gunneridae</taxon>
        <taxon>Pentapetalae</taxon>
        <taxon>rosids</taxon>
        <taxon>fabids</taxon>
        <taxon>Fabales</taxon>
        <taxon>Quillajaceae</taxon>
        <taxon>Quillaja</taxon>
    </lineage>
</organism>
<dbReference type="EMBL" id="JARAOO010000010">
    <property type="protein sequence ID" value="KAJ7954389.1"/>
    <property type="molecule type" value="Genomic_DNA"/>
</dbReference>
<evidence type="ECO:0000256" key="2">
    <source>
        <dbReference type="SAM" id="SignalP"/>
    </source>
</evidence>
<name>A0AAD7PGT2_QUISA</name>
<feature type="region of interest" description="Disordered" evidence="1">
    <location>
        <begin position="86"/>
        <end position="112"/>
    </location>
</feature>
<keyword evidence="4" id="KW-1185">Reference proteome</keyword>
<evidence type="ECO:0000313" key="3">
    <source>
        <dbReference type="EMBL" id="KAJ7954389.1"/>
    </source>
</evidence>
<sequence length="112" mass="12742">MDKTSFKLAFFSVLLYVTASCNRGRKTEARQVVSFRCVNSIECIFMFPECMNQVCENHICRCLDDGPSVTITGYEPDSYRHISVTVQPEPDSDPDTHFLLAETESKSEPDKH</sequence>
<comment type="caution">
    <text evidence="3">The sequence shown here is derived from an EMBL/GenBank/DDBJ whole genome shotgun (WGS) entry which is preliminary data.</text>
</comment>
<reference evidence="3" key="1">
    <citation type="journal article" date="2023" name="Science">
        <title>Elucidation of the pathway for biosynthesis of saponin adjuvants from the soapbark tree.</title>
        <authorList>
            <person name="Reed J."/>
            <person name="Orme A."/>
            <person name="El-Demerdash A."/>
            <person name="Owen C."/>
            <person name="Martin L.B.B."/>
            <person name="Misra R.C."/>
            <person name="Kikuchi S."/>
            <person name="Rejzek M."/>
            <person name="Martin A.C."/>
            <person name="Harkess A."/>
            <person name="Leebens-Mack J."/>
            <person name="Louveau T."/>
            <person name="Stephenson M.J."/>
            <person name="Osbourn A."/>
        </authorList>
    </citation>
    <scope>NUCLEOTIDE SEQUENCE</scope>
    <source>
        <strain evidence="3">S10</strain>
    </source>
</reference>
<feature type="chain" id="PRO_5041948313" evidence="2">
    <location>
        <begin position="30"/>
        <end position="112"/>
    </location>
</feature>
<proteinExistence type="predicted"/>
<evidence type="ECO:0000313" key="4">
    <source>
        <dbReference type="Proteomes" id="UP001163823"/>
    </source>
</evidence>
<dbReference type="KEGG" id="qsa:O6P43_025975"/>
<gene>
    <name evidence="3" type="ORF">O6P43_025975</name>
</gene>
<keyword evidence="2" id="KW-0732">Signal</keyword>
<dbReference type="PROSITE" id="PS51257">
    <property type="entry name" value="PROKAR_LIPOPROTEIN"/>
    <property type="match status" value="1"/>
</dbReference>
<feature type="compositionally biased region" description="Basic and acidic residues" evidence="1">
    <location>
        <begin position="103"/>
        <end position="112"/>
    </location>
</feature>
<protein>
    <submittedName>
        <fullName evidence="3">Uncharacterized protein</fullName>
    </submittedName>
</protein>
<feature type="signal peptide" evidence="2">
    <location>
        <begin position="1"/>
        <end position="29"/>
    </location>
</feature>
<evidence type="ECO:0000256" key="1">
    <source>
        <dbReference type="SAM" id="MobiDB-lite"/>
    </source>
</evidence>
<accession>A0AAD7PGT2</accession>